<dbReference type="EMBL" id="KN822158">
    <property type="protein sequence ID" value="KIM54257.1"/>
    <property type="molecule type" value="Genomic_DNA"/>
</dbReference>
<gene>
    <name evidence="1" type="ORF">SCLCIDRAFT_31207</name>
</gene>
<proteinExistence type="predicted"/>
<organism evidence="1 2">
    <name type="scientific">Scleroderma citrinum Foug A</name>
    <dbReference type="NCBI Taxonomy" id="1036808"/>
    <lineage>
        <taxon>Eukaryota</taxon>
        <taxon>Fungi</taxon>
        <taxon>Dikarya</taxon>
        <taxon>Basidiomycota</taxon>
        <taxon>Agaricomycotina</taxon>
        <taxon>Agaricomycetes</taxon>
        <taxon>Agaricomycetidae</taxon>
        <taxon>Boletales</taxon>
        <taxon>Sclerodermatineae</taxon>
        <taxon>Sclerodermataceae</taxon>
        <taxon>Scleroderma</taxon>
    </lineage>
</organism>
<evidence type="ECO:0000313" key="1">
    <source>
        <dbReference type="EMBL" id="KIM54257.1"/>
    </source>
</evidence>
<accession>A0A0C2ZNS3</accession>
<dbReference type="Proteomes" id="UP000053989">
    <property type="component" value="Unassembled WGS sequence"/>
</dbReference>
<name>A0A0C2ZNS3_9AGAM</name>
<keyword evidence="2" id="KW-1185">Reference proteome</keyword>
<reference evidence="1 2" key="1">
    <citation type="submission" date="2014-04" db="EMBL/GenBank/DDBJ databases">
        <authorList>
            <consortium name="DOE Joint Genome Institute"/>
            <person name="Kuo A."/>
            <person name="Kohler A."/>
            <person name="Nagy L.G."/>
            <person name="Floudas D."/>
            <person name="Copeland A."/>
            <person name="Barry K.W."/>
            <person name="Cichocki N."/>
            <person name="Veneault-Fourrey C."/>
            <person name="LaButti K."/>
            <person name="Lindquist E.A."/>
            <person name="Lipzen A."/>
            <person name="Lundell T."/>
            <person name="Morin E."/>
            <person name="Murat C."/>
            <person name="Sun H."/>
            <person name="Tunlid A."/>
            <person name="Henrissat B."/>
            <person name="Grigoriev I.V."/>
            <person name="Hibbett D.S."/>
            <person name="Martin F."/>
            <person name="Nordberg H.P."/>
            <person name="Cantor M.N."/>
            <person name="Hua S.X."/>
        </authorList>
    </citation>
    <scope>NUCLEOTIDE SEQUENCE [LARGE SCALE GENOMIC DNA]</scope>
    <source>
        <strain evidence="1 2">Foug A</strain>
    </source>
</reference>
<reference evidence="2" key="2">
    <citation type="submission" date="2015-01" db="EMBL/GenBank/DDBJ databases">
        <title>Evolutionary Origins and Diversification of the Mycorrhizal Mutualists.</title>
        <authorList>
            <consortium name="DOE Joint Genome Institute"/>
            <consortium name="Mycorrhizal Genomics Consortium"/>
            <person name="Kohler A."/>
            <person name="Kuo A."/>
            <person name="Nagy L.G."/>
            <person name="Floudas D."/>
            <person name="Copeland A."/>
            <person name="Barry K.W."/>
            <person name="Cichocki N."/>
            <person name="Veneault-Fourrey C."/>
            <person name="LaButti K."/>
            <person name="Lindquist E.A."/>
            <person name="Lipzen A."/>
            <person name="Lundell T."/>
            <person name="Morin E."/>
            <person name="Murat C."/>
            <person name="Riley R."/>
            <person name="Ohm R."/>
            <person name="Sun H."/>
            <person name="Tunlid A."/>
            <person name="Henrissat B."/>
            <person name="Grigoriev I.V."/>
            <person name="Hibbett D.S."/>
            <person name="Martin F."/>
        </authorList>
    </citation>
    <scope>NUCLEOTIDE SEQUENCE [LARGE SCALE GENOMIC DNA]</scope>
    <source>
        <strain evidence="2">Foug A</strain>
    </source>
</reference>
<dbReference type="AlphaFoldDB" id="A0A0C2ZNS3"/>
<dbReference type="InParanoid" id="A0A0C2ZNS3"/>
<dbReference type="HOGENOM" id="CLU_3125888_0_0_1"/>
<protein>
    <submittedName>
        <fullName evidence="1">Uncharacterized protein</fullName>
    </submittedName>
</protein>
<evidence type="ECO:0000313" key="2">
    <source>
        <dbReference type="Proteomes" id="UP000053989"/>
    </source>
</evidence>
<sequence>MKAKLYHANPVEDVSSLPALGHIINRVSRTYAGLAKISHLFRYFAMPMAY</sequence>